<dbReference type="Proteomes" id="UP000694865">
    <property type="component" value="Unplaced"/>
</dbReference>
<sequence length="428" mass="48433">MNCCSDTLKRLRACVCDQTAWVTLLLGGLYVSLAASRIMMTRISENEDGLYNYLPVTVNVCAEMVKLVFSSVLAFKYFYQAGHSFREVFCLTTKDLLSLMRWAIPGLLYFVDNLITFYTIAYFEPAMVVLMSNFVIITTSILFRVVLKRKLSSVQWVAVIILFLALVTLSSRVDDYHTHMNQHKDHAIDPAVTTVKPVNQDDACNIQILKTSSAKNSVLKDENKNEGGEADSFILNQGHILVITQCLIASMANIYNEKIFKEGKGMEESIYVQNSKLYMFGVIFNSLSLVIHDNYRTRLLQCGFFYGYNVYSIILIFITATLGLTIATILKFRDNMFHIMSSSTTTVTVITLSVAFLNFQPSLEFYLQAPIVLLSIYVFNATKLEEEVGKLSPRRKNFSHTSANGKINRPELQQLIESNESEEAESSF</sequence>
<evidence type="ECO:0000256" key="1">
    <source>
        <dbReference type="ARBA" id="ARBA00004141"/>
    </source>
</evidence>
<feature type="transmembrane region" description="Helical" evidence="8">
    <location>
        <begin position="337"/>
        <end position="359"/>
    </location>
</feature>
<keyword evidence="4 8" id="KW-0812">Transmembrane</keyword>
<evidence type="ECO:0000256" key="4">
    <source>
        <dbReference type="ARBA" id="ARBA00022692"/>
    </source>
</evidence>
<evidence type="ECO:0000256" key="7">
    <source>
        <dbReference type="SAM" id="MobiDB-lite"/>
    </source>
</evidence>
<evidence type="ECO:0000256" key="5">
    <source>
        <dbReference type="ARBA" id="ARBA00022989"/>
    </source>
</evidence>
<keyword evidence="9" id="KW-1185">Reference proteome</keyword>
<evidence type="ECO:0000256" key="2">
    <source>
        <dbReference type="ARBA" id="ARBA00009976"/>
    </source>
</evidence>
<accession>A0ABM0M4C2</accession>
<keyword evidence="3" id="KW-0813">Transport</keyword>
<dbReference type="Pfam" id="PF04142">
    <property type="entry name" value="Nuc_sug_transp"/>
    <property type="match status" value="1"/>
</dbReference>
<comment type="similarity">
    <text evidence="2">Belongs to the nucleotide-sugar transporter family. SLC35A subfamily.</text>
</comment>
<feature type="transmembrane region" description="Helical" evidence="8">
    <location>
        <begin position="154"/>
        <end position="173"/>
    </location>
</feature>
<dbReference type="InterPro" id="IPR037185">
    <property type="entry name" value="EmrE-like"/>
</dbReference>
<dbReference type="PANTHER" id="PTHR10231">
    <property type="entry name" value="NUCLEOTIDE-SUGAR TRANSMEMBRANE TRANSPORTER"/>
    <property type="match status" value="1"/>
</dbReference>
<keyword evidence="3" id="KW-0762">Sugar transport</keyword>
<name>A0ABM0M4C2_SACKO</name>
<evidence type="ECO:0000313" key="10">
    <source>
        <dbReference type="RefSeq" id="XP_006814863.1"/>
    </source>
</evidence>
<proteinExistence type="inferred from homology"/>
<evidence type="ECO:0000256" key="8">
    <source>
        <dbReference type="SAM" id="Phobius"/>
    </source>
</evidence>
<evidence type="ECO:0000256" key="3">
    <source>
        <dbReference type="ARBA" id="ARBA00022597"/>
    </source>
</evidence>
<dbReference type="InterPro" id="IPR007271">
    <property type="entry name" value="Nuc_sug_transpt"/>
</dbReference>
<feature type="transmembrane region" description="Helical" evidence="8">
    <location>
        <begin position="310"/>
        <end position="330"/>
    </location>
</feature>
<evidence type="ECO:0000256" key="6">
    <source>
        <dbReference type="ARBA" id="ARBA00023136"/>
    </source>
</evidence>
<keyword evidence="6 8" id="KW-0472">Membrane</keyword>
<evidence type="ECO:0000313" key="9">
    <source>
        <dbReference type="Proteomes" id="UP000694865"/>
    </source>
</evidence>
<feature type="transmembrane region" description="Helical" evidence="8">
    <location>
        <begin position="126"/>
        <end position="147"/>
    </location>
</feature>
<dbReference type="GeneID" id="102804325"/>
<feature type="region of interest" description="Disordered" evidence="7">
    <location>
        <begin position="395"/>
        <end position="428"/>
    </location>
</feature>
<dbReference type="PIRSF" id="PIRSF005799">
    <property type="entry name" value="UDP-gal_transpt"/>
    <property type="match status" value="1"/>
</dbReference>
<organism evidence="9 10">
    <name type="scientific">Saccoglossus kowalevskii</name>
    <name type="common">Acorn worm</name>
    <dbReference type="NCBI Taxonomy" id="10224"/>
    <lineage>
        <taxon>Eukaryota</taxon>
        <taxon>Metazoa</taxon>
        <taxon>Hemichordata</taxon>
        <taxon>Enteropneusta</taxon>
        <taxon>Harrimaniidae</taxon>
        <taxon>Saccoglossus</taxon>
    </lineage>
</organism>
<feature type="compositionally biased region" description="Acidic residues" evidence="7">
    <location>
        <begin position="419"/>
        <end position="428"/>
    </location>
</feature>
<reference evidence="10" key="1">
    <citation type="submission" date="2025-08" db="UniProtKB">
        <authorList>
            <consortium name="RefSeq"/>
        </authorList>
    </citation>
    <scope>IDENTIFICATION</scope>
    <source>
        <tissue evidence="10">Testes</tissue>
    </source>
</reference>
<gene>
    <name evidence="10" type="primary">LOC102804325</name>
</gene>
<comment type="subcellular location">
    <subcellularLocation>
        <location evidence="1">Membrane</location>
        <topology evidence="1">Multi-pass membrane protein</topology>
    </subcellularLocation>
</comment>
<feature type="transmembrane region" description="Helical" evidence="8">
    <location>
        <begin position="20"/>
        <end position="40"/>
    </location>
</feature>
<feature type="transmembrane region" description="Helical" evidence="8">
    <location>
        <begin position="99"/>
        <end position="120"/>
    </location>
</feature>
<feature type="transmembrane region" description="Helical" evidence="8">
    <location>
        <begin position="52"/>
        <end position="78"/>
    </location>
</feature>
<keyword evidence="5 8" id="KW-1133">Transmembrane helix</keyword>
<dbReference type="SUPFAM" id="SSF103481">
    <property type="entry name" value="Multidrug resistance efflux transporter EmrE"/>
    <property type="match status" value="1"/>
</dbReference>
<dbReference type="RefSeq" id="XP_006814863.1">
    <property type="nucleotide sequence ID" value="XM_006814800.1"/>
</dbReference>
<dbReference type="NCBIfam" id="TIGR00803">
    <property type="entry name" value="nst"/>
    <property type="match status" value="1"/>
</dbReference>
<protein>
    <submittedName>
        <fullName evidence="10">Probable UDP-sugar transporter protein SLC35A5-like</fullName>
    </submittedName>
</protein>
<feature type="transmembrane region" description="Helical" evidence="8">
    <location>
        <begin position="277"/>
        <end position="295"/>
    </location>
</feature>